<dbReference type="SUPFAM" id="SSF49562">
    <property type="entry name" value="C2 domain (Calcium/lipid-binding domain, CaLB)"/>
    <property type="match status" value="1"/>
</dbReference>
<organism evidence="3 4">
    <name type="scientific">Entomortierella chlamydospora</name>
    <dbReference type="NCBI Taxonomy" id="101097"/>
    <lineage>
        <taxon>Eukaryota</taxon>
        <taxon>Fungi</taxon>
        <taxon>Fungi incertae sedis</taxon>
        <taxon>Mucoromycota</taxon>
        <taxon>Mortierellomycotina</taxon>
        <taxon>Mortierellomycetes</taxon>
        <taxon>Mortierellales</taxon>
        <taxon>Mortierellaceae</taxon>
        <taxon>Entomortierella</taxon>
    </lineage>
</organism>
<dbReference type="AlphaFoldDB" id="A0A9P6MPH7"/>
<keyword evidence="4" id="KW-1185">Reference proteome</keyword>
<gene>
    <name evidence="3" type="ORF">BGZ80_003202</name>
</gene>
<dbReference type="InterPro" id="IPR035892">
    <property type="entry name" value="C2_domain_sf"/>
</dbReference>
<sequence length="199" mass="22016">MSHSLQIFAHGAHQLEDVERFGKNDPYAKFTFNFKDSKSFVKTAVKKNAGKDVEWNQDLIIENYDPNQNHTLYVEILDDETLADEPIAFTSIPLRQVVDAPGQVFKGRFDLYTVSGKEKGNIGLTLAVLKPGQSPHSVSGGPDQQGFAQADNEHHSHIKSLKNKERAADVGTAAAIAGLVYGAKVLHDQHEKEKKAHEQ</sequence>
<feature type="domain" description="C2" evidence="2">
    <location>
        <begin position="1"/>
        <end position="107"/>
    </location>
</feature>
<proteinExistence type="predicted"/>
<protein>
    <recommendedName>
        <fullName evidence="2">C2 domain-containing protein</fullName>
    </recommendedName>
</protein>
<accession>A0A9P6MPH7</accession>
<evidence type="ECO:0000259" key="2">
    <source>
        <dbReference type="PROSITE" id="PS50004"/>
    </source>
</evidence>
<dbReference type="EMBL" id="JAAAID010001835">
    <property type="protein sequence ID" value="KAG0008656.1"/>
    <property type="molecule type" value="Genomic_DNA"/>
</dbReference>
<reference evidence="3" key="1">
    <citation type="journal article" date="2020" name="Fungal Divers.">
        <title>Resolving the Mortierellaceae phylogeny through synthesis of multi-gene phylogenetics and phylogenomics.</title>
        <authorList>
            <person name="Vandepol N."/>
            <person name="Liber J."/>
            <person name="Desiro A."/>
            <person name="Na H."/>
            <person name="Kennedy M."/>
            <person name="Barry K."/>
            <person name="Grigoriev I.V."/>
            <person name="Miller A.N."/>
            <person name="O'Donnell K."/>
            <person name="Stajich J.E."/>
            <person name="Bonito G."/>
        </authorList>
    </citation>
    <scope>NUCLEOTIDE SEQUENCE</scope>
    <source>
        <strain evidence="3">NRRL 2769</strain>
    </source>
</reference>
<dbReference type="InterPro" id="IPR000008">
    <property type="entry name" value="C2_dom"/>
</dbReference>
<dbReference type="SMART" id="SM00239">
    <property type="entry name" value="C2"/>
    <property type="match status" value="1"/>
</dbReference>
<evidence type="ECO:0000313" key="4">
    <source>
        <dbReference type="Proteomes" id="UP000703661"/>
    </source>
</evidence>
<dbReference type="OrthoDB" id="270970at2759"/>
<dbReference type="Pfam" id="PF00168">
    <property type="entry name" value="C2"/>
    <property type="match status" value="1"/>
</dbReference>
<comment type="caution">
    <text evidence="3">The sequence shown here is derived from an EMBL/GenBank/DDBJ whole genome shotgun (WGS) entry which is preliminary data.</text>
</comment>
<feature type="region of interest" description="Disordered" evidence="1">
    <location>
        <begin position="132"/>
        <end position="165"/>
    </location>
</feature>
<name>A0A9P6MPH7_9FUNG</name>
<dbReference type="Proteomes" id="UP000703661">
    <property type="component" value="Unassembled WGS sequence"/>
</dbReference>
<dbReference type="PROSITE" id="PS50004">
    <property type="entry name" value="C2"/>
    <property type="match status" value="1"/>
</dbReference>
<dbReference type="Gene3D" id="2.60.40.150">
    <property type="entry name" value="C2 domain"/>
    <property type="match status" value="1"/>
</dbReference>
<evidence type="ECO:0000313" key="3">
    <source>
        <dbReference type="EMBL" id="KAG0008656.1"/>
    </source>
</evidence>
<evidence type="ECO:0000256" key="1">
    <source>
        <dbReference type="SAM" id="MobiDB-lite"/>
    </source>
</evidence>